<dbReference type="GO" id="GO:0032259">
    <property type="term" value="P:methylation"/>
    <property type="evidence" value="ECO:0007669"/>
    <property type="project" value="UniProtKB-KW"/>
</dbReference>
<dbReference type="SUPFAM" id="SSF53335">
    <property type="entry name" value="S-adenosyl-L-methionine-dependent methyltransferases"/>
    <property type="match status" value="1"/>
</dbReference>
<dbReference type="EMBL" id="LR593887">
    <property type="protein sequence ID" value="VTS08906.1"/>
    <property type="molecule type" value="Genomic_DNA"/>
</dbReference>
<dbReference type="GO" id="GO:0008757">
    <property type="term" value="F:S-adenosylmethionine-dependent methyltransferase activity"/>
    <property type="evidence" value="ECO:0007669"/>
    <property type="project" value="InterPro"/>
</dbReference>
<protein>
    <recommendedName>
        <fullName evidence="1">Methyltransferase type 11 domain-containing protein</fullName>
    </recommendedName>
</protein>
<name>A0A6C2YYI6_9BACT</name>
<dbReference type="KEGG" id="tim:GMBLW1_34180"/>
<reference evidence="2" key="1">
    <citation type="submission" date="2019-04" db="EMBL/GenBank/DDBJ databases">
        <authorList>
            <consortium name="Science for Life Laboratories"/>
        </authorList>
    </citation>
    <scope>NUCLEOTIDE SEQUENCE</scope>
    <source>
        <strain evidence="2">MBLW1</strain>
    </source>
</reference>
<dbReference type="Pfam" id="PF08241">
    <property type="entry name" value="Methyltransf_11"/>
    <property type="match status" value="1"/>
</dbReference>
<dbReference type="Proteomes" id="UP000464378">
    <property type="component" value="Chromosome"/>
</dbReference>
<accession>A0A6C2YYI6</accession>
<evidence type="ECO:0000313" key="2">
    <source>
        <dbReference type="EMBL" id="VIP05775.1"/>
    </source>
</evidence>
<dbReference type="PANTHER" id="PTHR43591">
    <property type="entry name" value="METHYLTRANSFERASE"/>
    <property type="match status" value="1"/>
</dbReference>
<keyword evidence="2" id="KW-0830">Ubiquinone</keyword>
<proteinExistence type="predicted"/>
<keyword evidence="2" id="KW-0489">Methyltransferase</keyword>
<dbReference type="PANTHER" id="PTHR43591:SF99">
    <property type="entry name" value="OS06G0646000 PROTEIN"/>
    <property type="match status" value="1"/>
</dbReference>
<dbReference type="InParanoid" id="A0A6C2YYI6"/>
<dbReference type="AlphaFoldDB" id="A0A6C2YYI6"/>
<dbReference type="EMBL" id="LR586016">
    <property type="protein sequence ID" value="VIP05775.1"/>
    <property type="molecule type" value="Genomic_DNA"/>
</dbReference>
<gene>
    <name evidence="2" type="ORF">GMBLW1_34180</name>
</gene>
<evidence type="ECO:0000313" key="3">
    <source>
        <dbReference type="Proteomes" id="UP000464378"/>
    </source>
</evidence>
<organism evidence="2">
    <name type="scientific">Tuwongella immobilis</name>
    <dbReference type="NCBI Taxonomy" id="692036"/>
    <lineage>
        <taxon>Bacteria</taxon>
        <taxon>Pseudomonadati</taxon>
        <taxon>Planctomycetota</taxon>
        <taxon>Planctomycetia</taxon>
        <taxon>Gemmatales</taxon>
        <taxon>Gemmataceae</taxon>
        <taxon>Tuwongella</taxon>
    </lineage>
</organism>
<keyword evidence="2" id="KW-0808">Transferase</keyword>
<dbReference type="CDD" id="cd02440">
    <property type="entry name" value="AdoMet_MTases"/>
    <property type="match status" value="1"/>
</dbReference>
<dbReference type="RefSeq" id="WP_162660996.1">
    <property type="nucleotide sequence ID" value="NZ_LR593887.1"/>
</dbReference>
<keyword evidence="3" id="KW-1185">Reference proteome</keyword>
<dbReference type="InterPro" id="IPR029063">
    <property type="entry name" value="SAM-dependent_MTases_sf"/>
</dbReference>
<dbReference type="Gene3D" id="3.40.50.150">
    <property type="entry name" value="Vaccinia Virus protein VP39"/>
    <property type="match status" value="1"/>
</dbReference>
<evidence type="ECO:0000259" key="1">
    <source>
        <dbReference type="Pfam" id="PF08241"/>
    </source>
</evidence>
<feature type="domain" description="Methyltransferase type 11" evidence="1">
    <location>
        <begin position="104"/>
        <end position="200"/>
    </location>
</feature>
<sequence length="328" mass="36437">MMPVFQPTEWLRCPDHRDATLDWHASEFGWKCPICGHGYAITQRVADFLPPDSPLAGEFRERESDLWDAHASEYETERQRDPIYRACLEAAAVALDPQPGERILDAGCGTGMTLRQYAQAGMEIVPFDLSAASLRLCQERSPITIQLPVRGDLTQLPFASGTFDRTLCANAIQQLPSDSLRRQCIAELCRVTAPGGRVVISVHHFSVPKQRAGWQQENSRAGSPTGDVQYIYRYLADELIEQLTPFCEVESVVGAGLPLPYYWGLSPVSRRLEPLLRGTRYGRSHGHMLVATARKRADAASCAPQFQALAGLDRQPTERLSTSTKPIS</sequence>
<dbReference type="InterPro" id="IPR013216">
    <property type="entry name" value="Methyltransf_11"/>
</dbReference>